<keyword evidence="3 7" id="KW-1133">Transmembrane helix</keyword>
<comment type="function">
    <text evidence="7">Functions as a peptidoglycan terminase that cleaves nascent peptidoglycan strands endolytically to terminate their elongation.</text>
</comment>
<keyword evidence="5 7" id="KW-0456">Lyase</keyword>
<dbReference type="Gene3D" id="3.30.160.60">
    <property type="entry name" value="Classic Zinc Finger"/>
    <property type="match status" value="1"/>
</dbReference>
<sequence>MINFYAVYLLTPGPLLNPKVVIIPKKLSIHKISTQLKSFDVIRYPKLFWLISTLYSLKYPLKSGEYKFTTKISPLQVLNILSTGKSIVHKLIVPEGVMVSEVLAKVNAEERLFGEMITKVPEGYLMPSTYFFSYGDQKEQIIDQMRKLMSAQLDIAMSKLSADSPLKTRMEVLILASIVEKETANDEERPLVAAVFLNRLKKGMKLQADPTTIYGITEGKFKLSRLLTRKDLSLQSPYNTYYIFNLPPGPIACPGIKSLQAVVNPAKTSALYFVVNGMGGHNFSSTLEDHNQHVENYRKLRDSK</sequence>
<proteinExistence type="inferred from homology"/>
<evidence type="ECO:0000256" key="6">
    <source>
        <dbReference type="ARBA" id="ARBA00023316"/>
    </source>
</evidence>
<evidence type="ECO:0000313" key="8">
    <source>
        <dbReference type="EMBL" id="WPY00363.1"/>
    </source>
</evidence>
<evidence type="ECO:0000256" key="7">
    <source>
        <dbReference type="HAMAP-Rule" id="MF_02065"/>
    </source>
</evidence>
<gene>
    <name evidence="7" type="primary">mltG</name>
    <name evidence="8" type="ORF">Trichorick_00236</name>
</gene>
<keyword evidence="4 7" id="KW-0472">Membrane</keyword>
<dbReference type="InterPro" id="IPR003770">
    <property type="entry name" value="MLTG-like"/>
</dbReference>
<dbReference type="EC" id="4.2.2.29" evidence="7"/>
<keyword evidence="6 7" id="KW-0961">Cell wall biogenesis/degradation</keyword>
<reference evidence="8 9" key="1">
    <citation type="submission" date="2022-10" db="EMBL/GenBank/DDBJ databases">
        <title>Host association and intracellularity evolved multiple times independently in the Rickettsiales.</title>
        <authorList>
            <person name="Castelli M."/>
            <person name="Nardi T."/>
            <person name="Gammuto L."/>
            <person name="Bellinzona G."/>
            <person name="Sabaneyeva E."/>
            <person name="Potekhin A."/>
            <person name="Serra V."/>
            <person name="Petroni G."/>
            <person name="Sassera D."/>
        </authorList>
    </citation>
    <scope>NUCLEOTIDE SEQUENCE [LARGE SCALE GENOMIC DNA]</scope>
    <source>
        <strain evidence="8 9">Kr 154-4</strain>
    </source>
</reference>
<dbReference type="HAMAP" id="MF_02065">
    <property type="entry name" value="MltG"/>
    <property type="match status" value="1"/>
</dbReference>
<keyword evidence="1 7" id="KW-1003">Cell membrane</keyword>
<dbReference type="PANTHER" id="PTHR30518:SF2">
    <property type="entry name" value="ENDOLYTIC MUREIN TRANSGLYCOSYLASE"/>
    <property type="match status" value="1"/>
</dbReference>
<evidence type="ECO:0000256" key="1">
    <source>
        <dbReference type="ARBA" id="ARBA00022475"/>
    </source>
</evidence>
<evidence type="ECO:0000256" key="3">
    <source>
        <dbReference type="ARBA" id="ARBA00022989"/>
    </source>
</evidence>
<comment type="catalytic activity">
    <reaction evidence="7">
        <text>a peptidoglycan chain = a peptidoglycan chain with N-acetyl-1,6-anhydromuramyl-[peptide] at the reducing end + a peptidoglycan chain with N-acetylglucosamine at the non-reducing end.</text>
        <dbReference type="EC" id="4.2.2.29"/>
    </reaction>
</comment>
<protein>
    <recommendedName>
        <fullName evidence="7">Endolytic murein transglycosylase</fullName>
        <ecNumber evidence="7">4.2.2.29</ecNumber>
    </recommendedName>
    <alternativeName>
        <fullName evidence="7">Peptidoglycan lytic transglycosylase</fullName>
    </alternativeName>
    <alternativeName>
        <fullName evidence="7">Peptidoglycan polymerization terminase</fullName>
    </alternativeName>
</protein>
<organism evidence="8 9">
    <name type="scientific">Candidatus Trichorickettsia mobilis</name>
    <dbReference type="NCBI Taxonomy" id="1346319"/>
    <lineage>
        <taxon>Bacteria</taxon>
        <taxon>Pseudomonadati</taxon>
        <taxon>Pseudomonadota</taxon>
        <taxon>Alphaproteobacteria</taxon>
        <taxon>Rickettsiales</taxon>
        <taxon>Rickettsiaceae</taxon>
        <taxon>Rickettsieae</taxon>
        <taxon>Candidatus Trichorickettsia</taxon>
    </lineage>
</organism>
<evidence type="ECO:0000313" key="9">
    <source>
        <dbReference type="Proteomes" id="UP001326613"/>
    </source>
</evidence>
<dbReference type="Proteomes" id="UP001326613">
    <property type="component" value="Chromosome"/>
</dbReference>
<dbReference type="CDD" id="cd08010">
    <property type="entry name" value="MltG_like"/>
    <property type="match status" value="1"/>
</dbReference>
<evidence type="ECO:0000256" key="4">
    <source>
        <dbReference type="ARBA" id="ARBA00023136"/>
    </source>
</evidence>
<accession>A0ABZ0UQP9</accession>
<keyword evidence="2 7" id="KW-0812">Transmembrane</keyword>
<name>A0ABZ0UQP9_9RICK</name>
<dbReference type="EMBL" id="CP112932">
    <property type="protein sequence ID" value="WPY00363.1"/>
    <property type="molecule type" value="Genomic_DNA"/>
</dbReference>
<keyword evidence="9" id="KW-1185">Reference proteome</keyword>
<dbReference type="NCBIfam" id="TIGR00247">
    <property type="entry name" value="endolytic transglycosylase MltG"/>
    <property type="match status" value="1"/>
</dbReference>
<comment type="similarity">
    <text evidence="7">Belongs to the transglycosylase MltG family.</text>
</comment>
<evidence type="ECO:0000256" key="5">
    <source>
        <dbReference type="ARBA" id="ARBA00023239"/>
    </source>
</evidence>
<feature type="site" description="Important for catalytic activity" evidence="7">
    <location>
        <position position="182"/>
    </location>
</feature>
<dbReference type="PANTHER" id="PTHR30518">
    <property type="entry name" value="ENDOLYTIC MUREIN TRANSGLYCOSYLASE"/>
    <property type="match status" value="1"/>
</dbReference>
<dbReference type="Pfam" id="PF02618">
    <property type="entry name" value="YceG"/>
    <property type="match status" value="1"/>
</dbReference>
<dbReference type="Gene3D" id="3.30.1490.480">
    <property type="entry name" value="Endolytic murein transglycosylase"/>
    <property type="match status" value="1"/>
</dbReference>
<keyword evidence="7" id="KW-0997">Cell inner membrane</keyword>
<evidence type="ECO:0000256" key="2">
    <source>
        <dbReference type="ARBA" id="ARBA00022692"/>
    </source>
</evidence>